<sequence length="278" mass="29557">MGHWFYRNIVEPGKLPMFLALASFVLTFAVTRVVVRMIRAGKGPFRNVTPGGMHIHHVVPGVVLTVIGGFGAVGSARQGVGLAVCAVIFGIGAGLVLDEFALILHLDDVYWSEQGRQSVEVVVLATALALLTLSGASPLGVDGLTDEEEQGRASLIITLIGNFVFVIVAFAKGKLRLGLIGTLVPLVALVGAVRLARPGSPWARRFYRNRPRARARATLRAVHHDRRWARPRRALQDLIGGAPDRSEESGGGAPDRAEESGGGAPDRAEESGAPDGDR</sequence>
<name>A0ABP8ZV78_9ACTN</name>
<protein>
    <recommendedName>
        <fullName evidence="5">Integral membrane protein</fullName>
    </recommendedName>
</protein>
<dbReference type="RefSeq" id="WP_345609929.1">
    <property type="nucleotide sequence ID" value="NZ_BAABJV010000002.1"/>
</dbReference>
<feature type="transmembrane region" description="Helical" evidence="2">
    <location>
        <begin position="15"/>
        <end position="35"/>
    </location>
</feature>
<accession>A0ABP8ZV78</accession>
<proteinExistence type="predicted"/>
<feature type="transmembrane region" description="Helical" evidence="2">
    <location>
        <begin position="153"/>
        <end position="171"/>
    </location>
</feature>
<keyword evidence="4" id="KW-1185">Reference proteome</keyword>
<feature type="transmembrane region" description="Helical" evidence="2">
    <location>
        <begin position="121"/>
        <end position="141"/>
    </location>
</feature>
<evidence type="ECO:0000313" key="4">
    <source>
        <dbReference type="Proteomes" id="UP001501147"/>
    </source>
</evidence>
<keyword evidence="2" id="KW-1133">Transmembrane helix</keyword>
<evidence type="ECO:0000256" key="2">
    <source>
        <dbReference type="SAM" id="Phobius"/>
    </source>
</evidence>
<dbReference type="Proteomes" id="UP001501147">
    <property type="component" value="Unassembled WGS sequence"/>
</dbReference>
<feature type="transmembrane region" description="Helical" evidence="2">
    <location>
        <begin position="80"/>
        <end position="101"/>
    </location>
</feature>
<keyword evidence="2" id="KW-0812">Transmembrane</keyword>
<comment type="caution">
    <text evidence="3">The sequence shown here is derived from an EMBL/GenBank/DDBJ whole genome shotgun (WGS) entry which is preliminary data.</text>
</comment>
<organism evidence="3 4">
    <name type="scientific">Streptomyces sanyensis</name>
    <dbReference type="NCBI Taxonomy" id="568869"/>
    <lineage>
        <taxon>Bacteria</taxon>
        <taxon>Bacillati</taxon>
        <taxon>Actinomycetota</taxon>
        <taxon>Actinomycetes</taxon>
        <taxon>Kitasatosporales</taxon>
        <taxon>Streptomycetaceae</taxon>
        <taxon>Streptomyces</taxon>
    </lineage>
</organism>
<reference evidence="4" key="1">
    <citation type="journal article" date="2019" name="Int. J. Syst. Evol. Microbiol.">
        <title>The Global Catalogue of Microorganisms (GCM) 10K type strain sequencing project: providing services to taxonomists for standard genome sequencing and annotation.</title>
        <authorList>
            <consortium name="The Broad Institute Genomics Platform"/>
            <consortium name="The Broad Institute Genome Sequencing Center for Infectious Disease"/>
            <person name="Wu L."/>
            <person name="Ma J."/>
        </authorList>
    </citation>
    <scope>NUCLEOTIDE SEQUENCE [LARGE SCALE GENOMIC DNA]</scope>
    <source>
        <strain evidence="4">JCM 18324</strain>
    </source>
</reference>
<dbReference type="EMBL" id="BAABJV010000002">
    <property type="protein sequence ID" value="GAA4765980.1"/>
    <property type="molecule type" value="Genomic_DNA"/>
</dbReference>
<feature type="transmembrane region" description="Helical" evidence="2">
    <location>
        <begin position="55"/>
        <end position="73"/>
    </location>
</feature>
<feature type="compositionally biased region" description="Basic and acidic residues" evidence="1">
    <location>
        <begin position="266"/>
        <end position="278"/>
    </location>
</feature>
<evidence type="ECO:0008006" key="5">
    <source>
        <dbReference type="Google" id="ProtNLM"/>
    </source>
</evidence>
<keyword evidence="2" id="KW-0472">Membrane</keyword>
<evidence type="ECO:0000256" key="1">
    <source>
        <dbReference type="SAM" id="MobiDB-lite"/>
    </source>
</evidence>
<evidence type="ECO:0000313" key="3">
    <source>
        <dbReference type="EMBL" id="GAA4765980.1"/>
    </source>
</evidence>
<feature type="region of interest" description="Disordered" evidence="1">
    <location>
        <begin position="233"/>
        <end position="278"/>
    </location>
</feature>
<feature type="transmembrane region" description="Helical" evidence="2">
    <location>
        <begin position="177"/>
        <end position="196"/>
    </location>
</feature>
<gene>
    <name evidence="3" type="ORF">GCM10023329_10080</name>
</gene>